<evidence type="ECO:0000256" key="6">
    <source>
        <dbReference type="ARBA" id="ARBA00022884"/>
    </source>
</evidence>
<dbReference type="PANTHER" id="PTHR43453">
    <property type="entry name" value="RRNA METHYLASE-LIKE"/>
    <property type="match status" value="1"/>
</dbReference>
<reference evidence="8 9" key="1">
    <citation type="journal article" date="2013" name="Proc. Natl. Acad. Sci. U.S.A.">
        <title>Fine-scale variation in meiotic recombination in Mimulus inferred from population shotgun sequencing.</title>
        <authorList>
            <person name="Hellsten U."/>
            <person name="Wright K.M."/>
            <person name="Jenkins J."/>
            <person name="Shu S."/>
            <person name="Yuan Y."/>
            <person name="Wessler S.R."/>
            <person name="Schmutz J."/>
            <person name="Willis J.H."/>
            <person name="Rokhsar D.S."/>
        </authorList>
    </citation>
    <scope>NUCLEOTIDE SEQUENCE [LARGE SCALE GENOMIC DNA]</scope>
    <source>
        <strain evidence="9">cv. DUN x IM62</strain>
    </source>
</reference>
<keyword evidence="2" id="KW-0489">Methyltransferase</keyword>
<evidence type="ECO:0000313" key="8">
    <source>
        <dbReference type="EMBL" id="EYU44159.1"/>
    </source>
</evidence>
<evidence type="ECO:0000256" key="4">
    <source>
        <dbReference type="ARBA" id="ARBA00022691"/>
    </source>
</evidence>
<evidence type="ECO:0000256" key="3">
    <source>
        <dbReference type="ARBA" id="ARBA00022679"/>
    </source>
</evidence>
<dbReference type="PANTHER" id="PTHR43453:SF1">
    <property type="entry name" value="TRNA_RRNA METHYLTRANSFERASE SPOU TYPE DOMAIN-CONTAINING PROTEIN"/>
    <property type="match status" value="1"/>
</dbReference>
<dbReference type="AlphaFoldDB" id="A0A022RVS3"/>
<dbReference type="InterPro" id="IPR033671">
    <property type="entry name" value="TrmH"/>
</dbReference>
<organism evidence="8 9">
    <name type="scientific">Erythranthe guttata</name>
    <name type="common">Yellow monkey flower</name>
    <name type="synonym">Mimulus guttatus</name>
    <dbReference type="NCBI Taxonomy" id="4155"/>
    <lineage>
        <taxon>Eukaryota</taxon>
        <taxon>Viridiplantae</taxon>
        <taxon>Streptophyta</taxon>
        <taxon>Embryophyta</taxon>
        <taxon>Tracheophyta</taxon>
        <taxon>Spermatophyta</taxon>
        <taxon>Magnoliopsida</taxon>
        <taxon>eudicotyledons</taxon>
        <taxon>Gunneridae</taxon>
        <taxon>Pentapetalae</taxon>
        <taxon>asterids</taxon>
        <taxon>lamiids</taxon>
        <taxon>Lamiales</taxon>
        <taxon>Phrymaceae</taxon>
        <taxon>Erythranthe</taxon>
    </lineage>
</organism>
<dbReference type="Gene3D" id="3.40.1280.10">
    <property type="match status" value="1"/>
</dbReference>
<keyword evidence="5" id="KW-0819">tRNA processing</keyword>
<dbReference type="GO" id="GO:0000049">
    <property type="term" value="F:tRNA binding"/>
    <property type="evidence" value="ECO:0007669"/>
    <property type="project" value="UniProtKB-KW"/>
</dbReference>
<keyword evidence="1" id="KW-0820">tRNA-binding</keyword>
<feature type="domain" description="tRNA/rRNA methyltransferase SpoU type" evidence="7">
    <location>
        <begin position="163"/>
        <end position="304"/>
    </location>
</feature>
<evidence type="ECO:0000256" key="1">
    <source>
        <dbReference type="ARBA" id="ARBA00022555"/>
    </source>
</evidence>
<protein>
    <recommendedName>
        <fullName evidence="7">tRNA/rRNA methyltransferase SpoU type domain-containing protein</fullName>
    </recommendedName>
</protein>
<keyword evidence="9" id="KW-1185">Reference proteome</keyword>
<keyword evidence="3" id="KW-0808">Transferase</keyword>
<keyword evidence="6" id="KW-0694">RNA-binding</keyword>
<dbReference type="KEGG" id="egt:105971042"/>
<dbReference type="GO" id="GO:0008173">
    <property type="term" value="F:RNA methyltransferase activity"/>
    <property type="evidence" value="ECO:0007669"/>
    <property type="project" value="InterPro"/>
</dbReference>
<evidence type="ECO:0000256" key="2">
    <source>
        <dbReference type="ARBA" id="ARBA00022603"/>
    </source>
</evidence>
<dbReference type="Proteomes" id="UP000030748">
    <property type="component" value="Unassembled WGS sequence"/>
</dbReference>
<dbReference type="STRING" id="4155.A0A022RVS3"/>
<dbReference type="Pfam" id="PF00588">
    <property type="entry name" value="SpoU_methylase"/>
    <property type="match status" value="1"/>
</dbReference>
<dbReference type="HAMAP" id="MF_02060">
    <property type="entry name" value="tRNA_methyltr_TrmH"/>
    <property type="match status" value="1"/>
</dbReference>
<name>A0A022RVS3_ERYGU</name>
<dbReference type="EMBL" id="KI630214">
    <property type="protein sequence ID" value="EYU44159.1"/>
    <property type="molecule type" value="Genomic_DNA"/>
</dbReference>
<dbReference type="OMA" id="WDSTQEC"/>
<dbReference type="InterPro" id="IPR029028">
    <property type="entry name" value="Alpha/beta_knot_MTases"/>
</dbReference>
<accession>A0A022RVS3</accession>
<dbReference type="SUPFAM" id="SSF75217">
    <property type="entry name" value="alpha/beta knot"/>
    <property type="match status" value="1"/>
</dbReference>
<evidence type="ECO:0000256" key="5">
    <source>
        <dbReference type="ARBA" id="ARBA00022694"/>
    </source>
</evidence>
<evidence type="ECO:0000313" key="9">
    <source>
        <dbReference type="Proteomes" id="UP000030748"/>
    </source>
</evidence>
<gene>
    <name evidence="8" type="ORF">MIMGU_mgv1a008886mg</name>
</gene>
<dbReference type="eggNOG" id="KOG0838">
    <property type="taxonomic scope" value="Eukaryota"/>
</dbReference>
<dbReference type="PhylomeDB" id="A0A022RVS3"/>
<dbReference type="OrthoDB" id="241340at2759"/>
<sequence>MSACKTLIRTSLSCLEFRARTPNSTTLRRFASSLLPHSGLRIKPQKPFAVSRSFSHVEGAIPLDTCDSTEGAFEGEQDSIKDTVEELLTKNKDDISSLMKMERRLENCDGDKKGGRWFPYLDKCKAGEVYLSSGEVIEAMDPYIMDVRKDRFKNAVNNRSYSVCLVVEGLTDFGNVSAAFRSADALGIQSVHVVSPDSSRRYRDNRHVSMGAEKWLDIELWNSVSECFGILKARGYRIASAHLGTDAVSVYDVDWSCPTAIVVGNELRGISKEALALSDLNCSIPMRGMVDSFNVSVAAGLLMHQAVFDRTSRMGGHGDLTEEENKILLAEFYLRHNKNTIRIANEFSKRKLTSPTSKL</sequence>
<evidence type="ECO:0000259" key="7">
    <source>
        <dbReference type="Pfam" id="PF00588"/>
    </source>
</evidence>
<dbReference type="FunFam" id="3.40.1280.10:FF:000016">
    <property type="entry name" value="rRNA methylase-like protein"/>
    <property type="match status" value="1"/>
</dbReference>
<proteinExistence type="inferred from homology"/>
<dbReference type="CDD" id="cd18092">
    <property type="entry name" value="SpoU-like_TrmH"/>
    <property type="match status" value="1"/>
</dbReference>
<keyword evidence="4" id="KW-0949">S-adenosyl-L-methionine</keyword>
<dbReference type="InterPro" id="IPR001537">
    <property type="entry name" value="SpoU_MeTrfase"/>
</dbReference>
<dbReference type="GO" id="GO:0002938">
    <property type="term" value="P:tRNA guanine ribose methylation"/>
    <property type="evidence" value="ECO:0000318"/>
    <property type="project" value="GO_Central"/>
</dbReference>
<dbReference type="InterPro" id="IPR029026">
    <property type="entry name" value="tRNA_m1G_MTases_N"/>
</dbReference>